<reference evidence="4 5" key="1">
    <citation type="submission" date="2018-01" db="EMBL/GenBank/DDBJ databases">
        <title>Complete genome sequence of Staphylococcus Scheliferi isolated from human.</title>
        <authorList>
            <person name="Abouelkhair M.A."/>
            <person name="Bemis D.A."/>
            <person name="Kania S.A."/>
        </authorList>
    </citation>
    <scope>NUCLEOTIDE SEQUENCE [LARGE SCALE GENOMIC DNA]</scope>
    <source>
        <strain evidence="4 5">ATCC 43808</strain>
    </source>
</reference>
<dbReference type="InterPro" id="IPR050072">
    <property type="entry name" value="Peptidase_M20A"/>
</dbReference>
<dbReference type="InterPro" id="IPR017150">
    <property type="entry name" value="Pept_M20_glutamate_carboxypep"/>
</dbReference>
<dbReference type="GeneID" id="93788875"/>
<dbReference type="PIRSF" id="PIRSF037238">
    <property type="entry name" value="Carboxypeptidase_G2"/>
    <property type="match status" value="1"/>
</dbReference>
<evidence type="ECO:0000259" key="3">
    <source>
        <dbReference type="Pfam" id="PF07687"/>
    </source>
</evidence>
<dbReference type="InterPro" id="IPR002933">
    <property type="entry name" value="Peptidase_M20"/>
</dbReference>
<dbReference type="SUPFAM" id="SSF55031">
    <property type="entry name" value="Bacterial exopeptidase dimerisation domain"/>
    <property type="match status" value="1"/>
</dbReference>
<dbReference type="CDD" id="cd03885">
    <property type="entry name" value="M20_CPDG2"/>
    <property type="match status" value="1"/>
</dbReference>
<name>A0ABX0FWE1_STASC</name>
<keyword evidence="5" id="KW-1185">Reference proteome</keyword>
<dbReference type="Gene3D" id="3.30.70.360">
    <property type="match status" value="1"/>
</dbReference>
<dbReference type="InterPro" id="IPR036264">
    <property type="entry name" value="Bact_exopeptidase_dim_dom"/>
</dbReference>
<evidence type="ECO:0000313" key="5">
    <source>
        <dbReference type="Proteomes" id="UP000572988"/>
    </source>
</evidence>
<gene>
    <name evidence="4" type="ORF">C1O36_00965</name>
</gene>
<dbReference type="Pfam" id="PF01546">
    <property type="entry name" value="Peptidase_M20"/>
    <property type="match status" value="1"/>
</dbReference>
<comment type="caution">
    <text evidence="4">The sequence shown here is derived from an EMBL/GenBank/DDBJ whole genome shotgun (WGS) entry which is preliminary data.</text>
</comment>
<dbReference type="PANTHER" id="PTHR43808:SF9">
    <property type="entry name" value="BLL0789 PROTEIN"/>
    <property type="match status" value="1"/>
</dbReference>
<dbReference type="Pfam" id="PF07687">
    <property type="entry name" value="M20_dimer"/>
    <property type="match status" value="1"/>
</dbReference>
<dbReference type="InterPro" id="IPR011650">
    <property type="entry name" value="Peptidase_M20_dimer"/>
</dbReference>
<proteinExistence type="predicted"/>
<protein>
    <submittedName>
        <fullName evidence="4">Peptidase M20</fullName>
    </submittedName>
</protein>
<organism evidence="4 5">
    <name type="scientific">Staphylococcus schleiferi</name>
    <dbReference type="NCBI Taxonomy" id="1295"/>
    <lineage>
        <taxon>Bacteria</taxon>
        <taxon>Bacillati</taxon>
        <taxon>Bacillota</taxon>
        <taxon>Bacilli</taxon>
        <taxon>Bacillales</taxon>
        <taxon>Staphylococcaceae</taxon>
        <taxon>Staphylococcus</taxon>
    </lineage>
</organism>
<dbReference type="Proteomes" id="UP000572988">
    <property type="component" value="Unassembled WGS sequence"/>
</dbReference>
<dbReference type="PANTHER" id="PTHR43808">
    <property type="entry name" value="ACETYLORNITHINE DEACETYLASE"/>
    <property type="match status" value="1"/>
</dbReference>
<sequence>MMDVIETYLTNHEPDIINDIKTFVKLESPTLDKTAVDEAGAWLCQKIVSYLNITPEIIKQKKTGNHIRFSYGKGEEQILMSGHFDTVWGKGELPLVEKGDVLYGPGVIDMKTGVLQILWALRALKETSTSVNKKIVVFFNGDHEGIASPTSRSYIEEEARKSAYGLVAEAATGESGALKTFRKGIYRYQIHFKGKSSHAGNDHESGESAIQEAAYQIIDLEKMTQYEEGTTVNVGKIIGGSGINVRPESATIEVDVRVVNQQMGEKVDERIKQIRPYNPKIDIKIEGGEVRPVMIKTEKTEALFQKTNEYASLLGFELSQVAVGGGSDGSFIAAQGTPTIDGLGGVGGGPHARDEHINKSFIVPRTCLLALLMQNL</sequence>
<accession>A0ABX0FWE1</accession>
<dbReference type="EMBL" id="POVK01000002">
    <property type="protein sequence ID" value="NHA33109.1"/>
    <property type="molecule type" value="Genomic_DNA"/>
</dbReference>
<evidence type="ECO:0000256" key="1">
    <source>
        <dbReference type="ARBA" id="ARBA00022723"/>
    </source>
</evidence>
<keyword evidence="1" id="KW-0479">Metal-binding</keyword>
<dbReference type="RefSeq" id="WP_081635187.1">
    <property type="nucleotide sequence ID" value="NZ_CP094711.1"/>
</dbReference>
<evidence type="ECO:0000256" key="2">
    <source>
        <dbReference type="ARBA" id="ARBA00022801"/>
    </source>
</evidence>
<dbReference type="SUPFAM" id="SSF53187">
    <property type="entry name" value="Zn-dependent exopeptidases"/>
    <property type="match status" value="1"/>
</dbReference>
<dbReference type="Gene3D" id="3.40.630.10">
    <property type="entry name" value="Zn peptidases"/>
    <property type="match status" value="1"/>
</dbReference>
<keyword evidence="2" id="KW-0378">Hydrolase</keyword>
<evidence type="ECO:0000313" key="4">
    <source>
        <dbReference type="EMBL" id="NHA33109.1"/>
    </source>
</evidence>
<feature type="domain" description="Peptidase M20 dimerisation" evidence="3">
    <location>
        <begin position="182"/>
        <end position="274"/>
    </location>
</feature>